<dbReference type="Proteomes" id="UP000033999">
    <property type="component" value="Unassembled WGS sequence"/>
</dbReference>
<name>A0A0G1MER4_9BACT</name>
<organism evidence="1 2">
    <name type="scientific">Candidatus Magasanikbacteria bacterium GW2011_GWA2_45_39</name>
    <dbReference type="NCBI Taxonomy" id="1619041"/>
    <lineage>
        <taxon>Bacteria</taxon>
        <taxon>Candidatus Magasanikiibacteriota</taxon>
    </lineage>
</organism>
<dbReference type="InterPro" id="IPR014871">
    <property type="entry name" value="dUTPase/dCTP_pyrophosphatase"/>
</dbReference>
<reference evidence="1 2" key="1">
    <citation type="journal article" date="2015" name="Nature">
        <title>rRNA introns, odd ribosomes, and small enigmatic genomes across a large radiation of phyla.</title>
        <authorList>
            <person name="Brown C.T."/>
            <person name="Hug L.A."/>
            <person name="Thomas B.C."/>
            <person name="Sharon I."/>
            <person name="Castelle C.J."/>
            <person name="Singh A."/>
            <person name="Wilkins M.J."/>
            <person name="Williams K.H."/>
            <person name="Banfield J.F."/>
        </authorList>
    </citation>
    <scope>NUCLEOTIDE SEQUENCE [LARGE SCALE GENOMIC DNA]</scope>
</reference>
<dbReference type="AlphaFoldDB" id="A0A0G1MER4"/>
<sequence>MGKNSDRLSKLFALQAKFNDRVVPEGMKKYLRGRASQAERNKWLLRNARAIIHEAVELEDSCLWKWWSKDKDIDLQNIRVEIIDLWHFLLSITMFANLDADELYRLYKKKLLINHHRQDKGYSKKIKDESDNLSVV</sequence>
<dbReference type="EMBL" id="LCKX01000028">
    <property type="protein sequence ID" value="KKU06577.1"/>
    <property type="molecule type" value="Genomic_DNA"/>
</dbReference>
<dbReference type="CDD" id="cd11527">
    <property type="entry name" value="NTP-PPase_dUTPase"/>
    <property type="match status" value="1"/>
</dbReference>
<evidence type="ECO:0008006" key="3">
    <source>
        <dbReference type="Google" id="ProtNLM"/>
    </source>
</evidence>
<accession>A0A0G1MER4</accession>
<evidence type="ECO:0000313" key="1">
    <source>
        <dbReference type="EMBL" id="KKU06577.1"/>
    </source>
</evidence>
<dbReference type="Gene3D" id="1.10.4010.10">
    <property type="entry name" value="Type II deoxyuridine triphosphatase"/>
    <property type="match status" value="2"/>
</dbReference>
<gene>
    <name evidence="1" type="ORF">UX10_C0028G0005</name>
</gene>
<evidence type="ECO:0000313" key="2">
    <source>
        <dbReference type="Proteomes" id="UP000033999"/>
    </source>
</evidence>
<proteinExistence type="predicted"/>
<dbReference type="SUPFAM" id="SSF101386">
    <property type="entry name" value="all-alpha NTP pyrophosphatases"/>
    <property type="match status" value="1"/>
</dbReference>
<comment type="caution">
    <text evidence="1">The sequence shown here is derived from an EMBL/GenBank/DDBJ whole genome shotgun (WGS) entry which is preliminary data.</text>
</comment>
<dbReference type="Pfam" id="PF08761">
    <property type="entry name" value="dUTPase_2"/>
    <property type="match status" value="1"/>
</dbReference>
<protein>
    <recommendedName>
        <fullName evidence="3">dUTPase</fullName>
    </recommendedName>
</protein>